<gene>
    <name evidence="2" type="ORF">ABUW04_04440</name>
</gene>
<keyword evidence="3" id="KW-1185">Reference proteome</keyword>
<evidence type="ECO:0000256" key="1">
    <source>
        <dbReference type="ARBA" id="ARBA00023002"/>
    </source>
</evidence>
<organism evidence="2 3">
    <name type="scientific">Streptacidiphilus jeojiensis</name>
    <dbReference type="NCBI Taxonomy" id="3229225"/>
    <lineage>
        <taxon>Bacteria</taxon>
        <taxon>Bacillati</taxon>
        <taxon>Actinomycetota</taxon>
        <taxon>Actinomycetes</taxon>
        <taxon>Kitasatosporales</taxon>
        <taxon>Streptomycetaceae</taxon>
        <taxon>Streptacidiphilus</taxon>
    </lineage>
</organism>
<dbReference type="Proteomes" id="UP001592581">
    <property type="component" value="Unassembled WGS sequence"/>
</dbReference>
<dbReference type="RefSeq" id="WP_380563449.1">
    <property type="nucleotide sequence ID" value="NZ_JBEUKS010000001.1"/>
</dbReference>
<name>A0ABV6XHM7_9ACTN</name>
<comment type="caution">
    <text evidence="2">The sequence shown here is derived from an EMBL/GenBank/DDBJ whole genome shotgun (WGS) entry which is preliminary data.</text>
</comment>
<sequence>MRDRARDRAVARARTPLGLVRAEPDPGFTVDFDGRELPALPGRTVAAVLWSAGIVSWRRTRDGGEPRGVFCGIGACFDCLVTVNGQPNQRACLVAAAPGDVIHSQEGTGHGDFEQ</sequence>
<accession>A0ABV6XHM7</accession>
<dbReference type="InterPro" id="IPR036010">
    <property type="entry name" value="2Fe-2S_ferredoxin-like_sf"/>
</dbReference>
<dbReference type="EMBL" id="JBEUKS010000001">
    <property type="protein sequence ID" value="MFC1437497.1"/>
    <property type="molecule type" value="Genomic_DNA"/>
</dbReference>
<evidence type="ECO:0000313" key="3">
    <source>
        <dbReference type="Proteomes" id="UP001592581"/>
    </source>
</evidence>
<evidence type="ECO:0000313" key="2">
    <source>
        <dbReference type="EMBL" id="MFC1437497.1"/>
    </source>
</evidence>
<dbReference type="SUPFAM" id="SSF54292">
    <property type="entry name" value="2Fe-2S ferredoxin-like"/>
    <property type="match status" value="1"/>
</dbReference>
<reference evidence="2 3" key="1">
    <citation type="submission" date="2024-06" db="EMBL/GenBank/DDBJ databases">
        <authorList>
            <person name="Lee S.D."/>
        </authorList>
    </citation>
    <scope>NUCLEOTIDE SEQUENCE [LARGE SCALE GENOMIC DNA]</scope>
    <source>
        <strain evidence="2 3">N1-10</strain>
    </source>
</reference>
<keyword evidence="1" id="KW-0560">Oxidoreductase</keyword>
<dbReference type="InterPro" id="IPR042204">
    <property type="entry name" value="2Fe-2S-bd_N"/>
</dbReference>
<dbReference type="Gene3D" id="3.10.20.440">
    <property type="entry name" value="2Fe-2S iron-sulphur cluster binding domain, sarcosine oxidase, alpha subunit, N-terminal domain"/>
    <property type="match status" value="1"/>
</dbReference>
<dbReference type="Pfam" id="PF13510">
    <property type="entry name" value="Fer2_4"/>
    <property type="match status" value="1"/>
</dbReference>
<proteinExistence type="predicted"/>
<protein>
    <submittedName>
        <fullName evidence="2">(2Fe-2S)-binding protein</fullName>
    </submittedName>
</protein>